<organism evidence="2 3">
    <name type="scientific">Pistricoccus aurantiacus</name>
    <dbReference type="NCBI Taxonomy" id="1883414"/>
    <lineage>
        <taxon>Bacteria</taxon>
        <taxon>Pseudomonadati</taxon>
        <taxon>Pseudomonadota</taxon>
        <taxon>Gammaproteobacteria</taxon>
        <taxon>Oceanospirillales</taxon>
        <taxon>Halomonadaceae</taxon>
        <taxon>Pistricoccus</taxon>
    </lineage>
</organism>
<sequence>MPIHLCDACGTSFPESETAPDSCPICEEERQYVPASGQSWTTAEELAATHSNLWKRHEPNLFEIRTQPKFGIGQRAFLLRTPKGNILWDCIALLDPATEDIVHALGGVDAIAISHPHYYTTMQDWARTFDAPVHLHALDREWVLRPDVRLSFWEGDRKEIGEGLTLLRLGGHFAGGTVLHWRDGAEGRGALLSGDIVQVAADNSRVSFMWSYPNMLPLAAATVRRMGDAMEPWDFDRIYGAFDGKTVPSGAKHAVRRSVSRYVELLEGEQD</sequence>
<proteinExistence type="predicted"/>
<dbReference type="EMBL" id="CP042382">
    <property type="protein sequence ID" value="QEA38693.1"/>
    <property type="molecule type" value="Genomic_DNA"/>
</dbReference>
<dbReference type="OrthoDB" id="2373347at2"/>
<reference evidence="2 3" key="1">
    <citation type="submission" date="2019-06" db="EMBL/GenBank/DDBJ databases">
        <title>Genome analyses of bacteria isolated from kimchi.</title>
        <authorList>
            <person name="Lee S."/>
            <person name="Ahn S."/>
            <person name="Roh S."/>
        </authorList>
    </citation>
    <scope>NUCLEOTIDE SEQUENCE [LARGE SCALE GENOMIC DNA]</scope>
    <source>
        <strain evidence="2 3">CBA4606</strain>
    </source>
</reference>
<keyword evidence="3" id="KW-1185">Reference proteome</keyword>
<dbReference type="InterPro" id="IPR036866">
    <property type="entry name" value="RibonucZ/Hydroxyglut_hydro"/>
</dbReference>
<evidence type="ECO:0000313" key="2">
    <source>
        <dbReference type="EMBL" id="QEA38693.1"/>
    </source>
</evidence>
<dbReference type="KEGG" id="paur:FGL86_06120"/>
<evidence type="ECO:0000313" key="3">
    <source>
        <dbReference type="Proteomes" id="UP000321272"/>
    </source>
</evidence>
<gene>
    <name evidence="2" type="ORF">FGL86_06120</name>
</gene>
<dbReference type="RefSeq" id="WP_147183753.1">
    <property type="nucleotide sequence ID" value="NZ_CP042382.1"/>
</dbReference>
<protein>
    <submittedName>
        <fullName evidence="2">MBL fold metallo-hydrolase</fullName>
    </submittedName>
</protein>
<accession>A0A5B8SUP9</accession>
<dbReference type="GO" id="GO:0016787">
    <property type="term" value="F:hydrolase activity"/>
    <property type="evidence" value="ECO:0007669"/>
    <property type="project" value="UniProtKB-KW"/>
</dbReference>
<dbReference type="SUPFAM" id="SSF56281">
    <property type="entry name" value="Metallo-hydrolase/oxidoreductase"/>
    <property type="match status" value="1"/>
</dbReference>
<dbReference type="SMART" id="SM00849">
    <property type="entry name" value="Lactamase_B"/>
    <property type="match status" value="1"/>
</dbReference>
<name>A0A5B8SUP9_9GAMM</name>
<evidence type="ECO:0000259" key="1">
    <source>
        <dbReference type="SMART" id="SM00849"/>
    </source>
</evidence>
<dbReference type="Proteomes" id="UP000321272">
    <property type="component" value="Chromosome"/>
</dbReference>
<dbReference type="PANTHER" id="PTHR36839:SF1">
    <property type="entry name" value="METALLO-BETA-LACTAMASE FAMILY PROTEIN (AFU_ORTHOLOGUE AFUA_5G12770)"/>
    <property type="match status" value="1"/>
</dbReference>
<dbReference type="AlphaFoldDB" id="A0A5B8SUP9"/>
<dbReference type="PANTHER" id="PTHR36839">
    <property type="entry name" value="METALLO-BETA-LACTAMASE FAMILY PROTEIN (AFU_ORTHOLOGUE AFUA_5G12770)"/>
    <property type="match status" value="1"/>
</dbReference>
<dbReference type="InterPro" id="IPR001279">
    <property type="entry name" value="Metallo-B-lactamas"/>
</dbReference>
<dbReference type="Gene3D" id="3.60.15.10">
    <property type="entry name" value="Ribonuclease Z/Hydroxyacylglutathione hydrolase-like"/>
    <property type="match status" value="1"/>
</dbReference>
<keyword evidence="2" id="KW-0378">Hydrolase</keyword>
<feature type="domain" description="Metallo-beta-lactamase" evidence="1">
    <location>
        <begin position="73"/>
        <end position="242"/>
    </location>
</feature>